<dbReference type="Gene3D" id="3.20.20.60">
    <property type="entry name" value="Phosphoenolpyruvate-binding domains"/>
    <property type="match status" value="1"/>
</dbReference>
<dbReference type="PANTHER" id="PTHR42905:SF2">
    <property type="entry name" value="PHOSPHOENOLPYRUVATE CARBOXYLASE FAMILY PROTEIN"/>
    <property type="match status" value="1"/>
</dbReference>
<dbReference type="PANTHER" id="PTHR42905">
    <property type="entry name" value="PHOSPHOENOLPYRUVATE CARBOXYLASE"/>
    <property type="match status" value="1"/>
</dbReference>
<evidence type="ECO:0008006" key="4">
    <source>
        <dbReference type="Google" id="ProtNLM"/>
    </source>
</evidence>
<organism evidence="2 3">
    <name type="scientific">Saitozyma podzolica</name>
    <dbReference type="NCBI Taxonomy" id="1890683"/>
    <lineage>
        <taxon>Eukaryota</taxon>
        <taxon>Fungi</taxon>
        <taxon>Dikarya</taxon>
        <taxon>Basidiomycota</taxon>
        <taxon>Agaricomycotina</taxon>
        <taxon>Tremellomycetes</taxon>
        <taxon>Tremellales</taxon>
        <taxon>Trimorphomycetaceae</taxon>
        <taxon>Saitozyma</taxon>
    </lineage>
</organism>
<gene>
    <name evidence="2" type="ORF">EHS25_005396</name>
</gene>
<dbReference type="OrthoDB" id="1923844at2759"/>
<dbReference type="InterPro" id="IPR018523">
    <property type="entry name" value="Isocitrate_lyase_ph_CS"/>
</dbReference>
<dbReference type="AlphaFoldDB" id="A0A427XY83"/>
<name>A0A427XY83_9TREE</name>
<keyword evidence="3" id="KW-1185">Reference proteome</keyword>
<dbReference type="InterPro" id="IPR015813">
    <property type="entry name" value="Pyrv/PenolPyrv_kinase-like_dom"/>
</dbReference>
<feature type="compositionally biased region" description="Polar residues" evidence="1">
    <location>
        <begin position="1"/>
        <end position="10"/>
    </location>
</feature>
<dbReference type="Pfam" id="PF13714">
    <property type="entry name" value="PEP_mutase"/>
    <property type="match status" value="1"/>
</dbReference>
<feature type="compositionally biased region" description="Low complexity" evidence="1">
    <location>
        <begin position="11"/>
        <end position="22"/>
    </location>
</feature>
<feature type="region of interest" description="Disordered" evidence="1">
    <location>
        <begin position="1"/>
        <end position="22"/>
    </location>
</feature>
<dbReference type="InterPro" id="IPR039556">
    <property type="entry name" value="ICL/PEPM"/>
</dbReference>
<evidence type="ECO:0000256" key="1">
    <source>
        <dbReference type="SAM" id="MobiDB-lite"/>
    </source>
</evidence>
<dbReference type="PROSITE" id="PS00161">
    <property type="entry name" value="ISOCITRATE_LYASE"/>
    <property type="match status" value="1"/>
</dbReference>
<dbReference type="SUPFAM" id="SSF51621">
    <property type="entry name" value="Phosphoenolpyruvate/pyruvate domain"/>
    <property type="match status" value="1"/>
</dbReference>
<dbReference type="CDD" id="cd00377">
    <property type="entry name" value="ICL_PEPM"/>
    <property type="match status" value="1"/>
</dbReference>
<accession>A0A427XY83</accession>
<dbReference type="EMBL" id="RSCD01000023">
    <property type="protein sequence ID" value="RSH83781.1"/>
    <property type="molecule type" value="Genomic_DNA"/>
</dbReference>
<evidence type="ECO:0000313" key="2">
    <source>
        <dbReference type="EMBL" id="RSH83781.1"/>
    </source>
</evidence>
<dbReference type="InterPro" id="IPR040442">
    <property type="entry name" value="Pyrv_kinase-like_dom_sf"/>
</dbReference>
<reference evidence="2 3" key="1">
    <citation type="submission" date="2018-11" db="EMBL/GenBank/DDBJ databases">
        <title>Genome sequence of Saitozyma podzolica DSM 27192.</title>
        <authorList>
            <person name="Aliyu H."/>
            <person name="Gorte O."/>
            <person name="Ochsenreither K."/>
        </authorList>
    </citation>
    <scope>NUCLEOTIDE SEQUENCE [LARGE SCALE GENOMIC DNA]</scope>
    <source>
        <strain evidence="2 3">DSM 27192</strain>
    </source>
</reference>
<dbReference type="GO" id="GO:0003824">
    <property type="term" value="F:catalytic activity"/>
    <property type="evidence" value="ECO:0007669"/>
    <property type="project" value="InterPro"/>
</dbReference>
<proteinExistence type="predicted"/>
<sequence length="323" mass="34034">MVTSLNNGQTASNGANGHSAASEFVKPSTKLRQLLAQPGCVPAPGVYDGISARLALEAGFPCLYQSGAATTASRLGLPDLGFAGLTDFVVNGSMIASIDPTVPLIADADTGFGGANAIAQTIKRYDRAGIAGLHIEDQIQTKRCGHLAGKVLVPVETFETRIRAAAAARREVPGGSDIVIIARTDALQSFGLEESIKRLIAARDRGADVGFLEGIDSREDIEHTVKSIAPMPLLINLIPNGTTPHYSLEEVAGMGVKLAIYPFVTCIPALHAMRDSLALLRKTGKDDTQSKGMQPRQFFDVMGLQHEMAVDRAVGGDAFVVDA</sequence>
<comment type="caution">
    <text evidence="2">The sequence shown here is derived from an EMBL/GenBank/DDBJ whole genome shotgun (WGS) entry which is preliminary data.</text>
</comment>
<dbReference type="Proteomes" id="UP000279259">
    <property type="component" value="Unassembled WGS sequence"/>
</dbReference>
<evidence type="ECO:0000313" key="3">
    <source>
        <dbReference type="Proteomes" id="UP000279259"/>
    </source>
</evidence>
<dbReference type="STRING" id="1890683.A0A427XY83"/>
<protein>
    <recommendedName>
        <fullName evidence="4">Methylisocitrate lyase</fullName>
    </recommendedName>
</protein>